<evidence type="ECO:0000313" key="2">
    <source>
        <dbReference type="EMBL" id="MBB6731294.1"/>
    </source>
</evidence>
<sequence length="291" mass="31721">MTARKIGFIDYFLDEWHANNYPRWIREAAGGRWEAALAWAELDAPPDRGPGATAARGTEQWCAEHGIERAASIGELIGRCDAIVVLSPDHPQHHERLAAEALRSGKPVYVDKTFAPNRAAAERMFELAAECGTPLFSSSALRFARELEPWQAERGRAAESRAAFVLGGGGFDHYAVHSFEMLTVLMGTGAKRLKAYGGAELFTYIVDYGDGRQGTVVQTPPAPFQASCAAADGGTAFFAECTDYFPRLIREMLAFFDSGGAPVEAAETIGTMALIDAARLARQKQDEWMNL</sequence>
<dbReference type="Proteomes" id="UP000564644">
    <property type="component" value="Unassembled WGS sequence"/>
</dbReference>
<proteinExistence type="predicted"/>
<dbReference type="InterPro" id="IPR036291">
    <property type="entry name" value="NAD(P)-bd_dom_sf"/>
</dbReference>
<accession>A0A7X0SM09</accession>
<name>A0A7X0SM09_9BACL</name>
<reference evidence="2 3" key="1">
    <citation type="submission" date="2020-08" db="EMBL/GenBank/DDBJ databases">
        <title>Cohnella phylogeny.</title>
        <authorList>
            <person name="Dunlap C."/>
        </authorList>
    </citation>
    <scope>NUCLEOTIDE SEQUENCE [LARGE SCALE GENOMIC DNA]</scope>
    <source>
        <strain evidence="2 3">CBP 2801</strain>
    </source>
</reference>
<organism evidence="2 3">
    <name type="scientific">Cohnella zeiphila</name>
    <dbReference type="NCBI Taxonomy" id="2761120"/>
    <lineage>
        <taxon>Bacteria</taxon>
        <taxon>Bacillati</taxon>
        <taxon>Bacillota</taxon>
        <taxon>Bacilli</taxon>
        <taxon>Bacillales</taxon>
        <taxon>Paenibacillaceae</taxon>
        <taxon>Cohnella</taxon>
    </lineage>
</organism>
<feature type="domain" description="Gfo/Idh/MocA-like oxidoreductase N-terminal" evidence="1">
    <location>
        <begin position="58"/>
        <end position="134"/>
    </location>
</feature>
<dbReference type="Gene3D" id="3.40.50.720">
    <property type="entry name" value="NAD(P)-binding Rossmann-like Domain"/>
    <property type="match status" value="1"/>
</dbReference>
<dbReference type="GO" id="GO:0000166">
    <property type="term" value="F:nucleotide binding"/>
    <property type="evidence" value="ECO:0007669"/>
    <property type="project" value="InterPro"/>
</dbReference>
<keyword evidence="3" id="KW-1185">Reference proteome</keyword>
<protein>
    <submittedName>
        <fullName evidence="2">Gfo/Idh/MocA family oxidoreductase</fullName>
    </submittedName>
</protein>
<evidence type="ECO:0000259" key="1">
    <source>
        <dbReference type="Pfam" id="PF01408"/>
    </source>
</evidence>
<dbReference type="InterPro" id="IPR000683">
    <property type="entry name" value="Gfo/Idh/MocA-like_OxRdtase_N"/>
</dbReference>
<dbReference type="AlphaFoldDB" id="A0A7X0SM09"/>
<dbReference type="EMBL" id="JACJVO010000010">
    <property type="protein sequence ID" value="MBB6731294.1"/>
    <property type="molecule type" value="Genomic_DNA"/>
</dbReference>
<gene>
    <name evidence="2" type="ORF">H7C18_10280</name>
</gene>
<comment type="caution">
    <text evidence="2">The sequence shown here is derived from an EMBL/GenBank/DDBJ whole genome shotgun (WGS) entry which is preliminary data.</text>
</comment>
<dbReference type="Pfam" id="PF01408">
    <property type="entry name" value="GFO_IDH_MocA"/>
    <property type="match status" value="1"/>
</dbReference>
<evidence type="ECO:0000313" key="3">
    <source>
        <dbReference type="Proteomes" id="UP000564644"/>
    </source>
</evidence>
<dbReference type="RefSeq" id="WP_185128960.1">
    <property type="nucleotide sequence ID" value="NZ_JACJVO010000010.1"/>
</dbReference>
<dbReference type="SUPFAM" id="SSF51735">
    <property type="entry name" value="NAD(P)-binding Rossmann-fold domains"/>
    <property type="match status" value="1"/>
</dbReference>